<comment type="caution">
    <text evidence="2">The sequence shown here is derived from an EMBL/GenBank/DDBJ whole genome shotgun (WGS) entry which is preliminary data.</text>
</comment>
<organism evidence="2 3">
    <name type="scientific">Liparis tanakae</name>
    <name type="common">Tanaka's snailfish</name>
    <dbReference type="NCBI Taxonomy" id="230148"/>
    <lineage>
        <taxon>Eukaryota</taxon>
        <taxon>Metazoa</taxon>
        <taxon>Chordata</taxon>
        <taxon>Craniata</taxon>
        <taxon>Vertebrata</taxon>
        <taxon>Euteleostomi</taxon>
        <taxon>Actinopterygii</taxon>
        <taxon>Neopterygii</taxon>
        <taxon>Teleostei</taxon>
        <taxon>Neoteleostei</taxon>
        <taxon>Acanthomorphata</taxon>
        <taxon>Eupercaria</taxon>
        <taxon>Perciformes</taxon>
        <taxon>Cottioidei</taxon>
        <taxon>Cottales</taxon>
        <taxon>Liparidae</taxon>
        <taxon>Liparis</taxon>
    </lineage>
</organism>
<keyword evidence="3" id="KW-1185">Reference proteome</keyword>
<dbReference type="EMBL" id="SRLO01000161">
    <property type="protein sequence ID" value="TNN70565.1"/>
    <property type="molecule type" value="Genomic_DNA"/>
</dbReference>
<evidence type="ECO:0000313" key="3">
    <source>
        <dbReference type="Proteomes" id="UP000314294"/>
    </source>
</evidence>
<proteinExistence type="predicted"/>
<feature type="compositionally biased region" description="Basic and acidic residues" evidence="1">
    <location>
        <begin position="50"/>
        <end position="59"/>
    </location>
</feature>
<evidence type="ECO:0000256" key="1">
    <source>
        <dbReference type="SAM" id="MobiDB-lite"/>
    </source>
</evidence>
<feature type="region of interest" description="Disordered" evidence="1">
    <location>
        <begin position="1"/>
        <end position="64"/>
    </location>
</feature>
<dbReference type="Proteomes" id="UP000314294">
    <property type="component" value="Unassembled WGS sequence"/>
</dbReference>
<accession>A0A4Z2HZ00</accession>
<reference evidence="2 3" key="1">
    <citation type="submission" date="2019-03" db="EMBL/GenBank/DDBJ databases">
        <title>First draft genome of Liparis tanakae, snailfish: a comprehensive survey of snailfish specific genes.</title>
        <authorList>
            <person name="Kim W."/>
            <person name="Song I."/>
            <person name="Jeong J.-H."/>
            <person name="Kim D."/>
            <person name="Kim S."/>
            <person name="Ryu S."/>
            <person name="Song J.Y."/>
            <person name="Lee S.K."/>
        </authorList>
    </citation>
    <scope>NUCLEOTIDE SEQUENCE [LARGE SCALE GENOMIC DNA]</scope>
    <source>
        <tissue evidence="2">Muscle</tissue>
    </source>
</reference>
<sequence>MTGRGGGLTLKPAEAALSPVSSAVPPLKRCSRPWANNPSPPCRHSQSNRVRPENRKSADSLRGPATEQDRCLFLLNPKLLDSIEGATTIVFLGTLGLVTGELMGDVSCLVVVLT</sequence>
<gene>
    <name evidence="2" type="ORF">EYF80_019149</name>
</gene>
<dbReference type="AlphaFoldDB" id="A0A4Z2HZ00"/>
<protein>
    <submittedName>
        <fullName evidence="2">Uncharacterized protein</fullName>
    </submittedName>
</protein>
<name>A0A4Z2HZ00_9TELE</name>
<evidence type="ECO:0000313" key="2">
    <source>
        <dbReference type="EMBL" id="TNN70565.1"/>
    </source>
</evidence>